<dbReference type="PANTHER" id="PTHR43775">
    <property type="entry name" value="FATTY ACID SYNTHASE"/>
    <property type="match status" value="1"/>
</dbReference>
<dbReference type="GO" id="GO:0004312">
    <property type="term" value="F:fatty acid synthase activity"/>
    <property type="evidence" value="ECO:0007669"/>
    <property type="project" value="TreeGrafter"/>
</dbReference>
<evidence type="ECO:0000313" key="5">
    <source>
        <dbReference type="Proteomes" id="UP000557566"/>
    </source>
</evidence>
<dbReference type="InterPro" id="IPR016039">
    <property type="entry name" value="Thiolase-like"/>
</dbReference>
<evidence type="ECO:0000259" key="3">
    <source>
        <dbReference type="PROSITE" id="PS52004"/>
    </source>
</evidence>
<protein>
    <recommendedName>
        <fullName evidence="3">Ketosynthase family 3 (KS3) domain-containing protein</fullName>
    </recommendedName>
</protein>
<dbReference type="SMART" id="SM00825">
    <property type="entry name" value="PKS_KS"/>
    <property type="match status" value="1"/>
</dbReference>
<keyword evidence="2" id="KW-0597">Phosphoprotein</keyword>
<gene>
    <name evidence="4" type="ORF">G6O67_007082</name>
</gene>
<dbReference type="OrthoDB" id="5958943at2759"/>
<feature type="domain" description="Ketosynthase family 3 (KS3)" evidence="3">
    <location>
        <begin position="10"/>
        <end position="151"/>
    </location>
</feature>
<dbReference type="InterPro" id="IPR014030">
    <property type="entry name" value="Ketoacyl_synth_N"/>
</dbReference>
<dbReference type="SUPFAM" id="SSF53901">
    <property type="entry name" value="Thiolase-like"/>
    <property type="match status" value="1"/>
</dbReference>
<accession>A0A8H4LT42</accession>
<organism evidence="4 5">
    <name type="scientific">Ophiocordyceps sinensis</name>
    <dbReference type="NCBI Taxonomy" id="72228"/>
    <lineage>
        <taxon>Eukaryota</taxon>
        <taxon>Fungi</taxon>
        <taxon>Dikarya</taxon>
        <taxon>Ascomycota</taxon>
        <taxon>Pezizomycotina</taxon>
        <taxon>Sordariomycetes</taxon>
        <taxon>Hypocreomycetidae</taxon>
        <taxon>Hypocreales</taxon>
        <taxon>Ophiocordycipitaceae</taxon>
        <taxon>Ophiocordyceps</taxon>
    </lineage>
</organism>
<dbReference type="PROSITE" id="PS52004">
    <property type="entry name" value="KS3_2"/>
    <property type="match status" value="1"/>
</dbReference>
<dbReference type="AlphaFoldDB" id="A0A8H4LT42"/>
<reference evidence="4 5" key="1">
    <citation type="journal article" date="2020" name="Genome Biol. Evol.">
        <title>A new high-quality draft genome assembly of the Chinese cordyceps Ophiocordyceps sinensis.</title>
        <authorList>
            <person name="Shu R."/>
            <person name="Zhang J."/>
            <person name="Meng Q."/>
            <person name="Zhang H."/>
            <person name="Zhou G."/>
            <person name="Li M."/>
            <person name="Wu P."/>
            <person name="Zhao Y."/>
            <person name="Chen C."/>
            <person name="Qin Q."/>
        </authorList>
    </citation>
    <scope>NUCLEOTIDE SEQUENCE [LARGE SCALE GENOMIC DNA]</scope>
    <source>
        <strain evidence="4 5">IOZ07</strain>
    </source>
</reference>
<keyword evidence="1" id="KW-0596">Phosphopantetheine</keyword>
<proteinExistence type="predicted"/>
<dbReference type="GO" id="GO:0006633">
    <property type="term" value="P:fatty acid biosynthetic process"/>
    <property type="evidence" value="ECO:0007669"/>
    <property type="project" value="TreeGrafter"/>
</dbReference>
<name>A0A8H4LT42_9HYPO</name>
<dbReference type="InterPro" id="IPR050091">
    <property type="entry name" value="PKS_NRPS_Biosynth_Enz"/>
</dbReference>
<dbReference type="Pfam" id="PF00109">
    <property type="entry name" value="ketoacyl-synt"/>
    <property type="match status" value="1"/>
</dbReference>
<dbReference type="Gene3D" id="3.40.47.10">
    <property type="match status" value="1"/>
</dbReference>
<evidence type="ECO:0000256" key="1">
    <source>
        <dbReference type="ARBA" id="ARBA00022450"/>
    </source>
</evidence>
<sequence>MQNSDLEGMASPIAIVSAACRLPGHCMNLEQLWQFLLDGGIASSDSPPKSRFNIAGHFDGSRKPHTMASPGGMFIEDIDLQAFDAQFFNTNGADALAMEPQQRQLLEVVYECLENGGISLESISGQDVGCFVGSYAVGEFLLSTHLLEGSC</sequence>
<comment type="caution">
    <text evidence="4">The sequence shown here is derived from an EMBL/GenBank/DDBJ whole genome shotgun (WGS) entry which is preliminary data.</text>
</comment>
<keyword evidence="5" id="KW-1185">Reference proteome</keyword>
<dbReference type="EMBL" id="JAAVMX010000008">
    <property type="protein sequence ID" value="KAF4505099.1"/>
    <property type="molecule type" value="Genomic_DNA"/>
</dbReference>
<dbReference type="InterPro" id="IPR020841">
    <property type="entry name" value="PKS_Beta-ketoAc_synthase_dom"/>
</dbReference>
<dbReference type="Proteomes" id="UP000557566">
    <property type="component" value="Unassembled WGS sequence"/>
</dbReference>
<evidence type="ECO:0000313" key="4">
    <source>
        <dbReference type="EMBL" id="KAF4505099.1"/>
    </source>
</evidence>
<dbReference type="GO" id="GO:0044550">
    <property type="term" value="P:secondary metabolite biosynthetic process"/>
    <property type="evidence" value="ECO:0007669"/>
    <property type="project" value="TreeGrafter"/>
</dbReference>
<dbReference type="PANTHER" id="PTHR43775:SF18">
    <property type="entry name" value="ENZYME, PUTATIVE (JCVI)-RELATED"/>
    <property type="match status" value="1"/>
</dbReference>
<evidence type="ECO:0000256" key="2">
    <source>
        <dbReference type="ARBA" id="ARBA00022553"/>
    </source>
</evidence>